<comment type="caution">
    <text evidence="9">The sequence shown here is derived from an EMBL/GenBank/DDBJ whole genome shotgun (WGS) entry which is preliminary data.</text>
</comment>
<dbReference type="Proteomes" id="UP000037751">
    <property type="component" value="Unassembled WGS sequence"/>
</dbReference>
<dbReference type="InterPro" id="IPR021726">
    <property type="entry name" value="THO_THOC2_N"/>
</dbReference>
<feature type="domain" description="THO complex subunitTHOC2 N-terminal" evidence="7">
    <location>
        <begin position="602"/>
        <end position="677"/>
    </location>
</feature>
<evidence type="ECO:0000259" key="8">
    <source>
        <dbReference type="Pfam" id="PF16134"/>
    </source>
</evidence>
<dbReference type="PANTHER" id="PTHR21597">
    <property type="entry name" value="THO2 PROTEIN"/>
    <property type="match status" value="1"/>
</dbReference>
<dbReference type="EMBL" id="LGAV01000006">
    <property type="protein sequence ID" value="KOS13364.1"/>
    <property type="molecule type" value="Genomic_DNA"/>
</dbReference>
<evidence type="ECO:0000313" key="10">
    <source>
        <dbReference type="Proteomes" id="UP000037751"/>
    </source>
</evidence>
<evidence type="ECO:0000259" key="6">
    <source>
        <dbReference type="Pfam" id="PF11262"/>
    </source>
</evidence>
<evidence type="ECO:0000256" key="5">
    <source>
        <dbReference type="SAM" id="MobiDB-lite"/>
    </source>
</evidence>
<feature type="domain" description="THO complex subunitTHOC2 C-terminal" evidence="6">
    <location>
        <begin position="938"/>
        <end position="1234"/>
    </location>
</feature>
<reference evidence="9 10" key="1">
    <citation type="submission" date="2015-07" db="EMBL/GenBank/DDBJ databases">
        <title>Draft Genome Sequence of Malassezia furfur CBS1878 and Malassezia pachydermatis CBS1879.</title>
        <authorList>
            <person name="Triana S."/>
            <person name="Ohm R."/>
            <person name="Gonzalez A."/>
            <person name="DeCock H."/>
            <person name="Restrepo S."/>
            <person name="Celis A."/>
        </authorList>
    </citation>
    <scope>NUCLEOTIDE SEQUENCE [LARGE SCALE GENOMIC DNA]</scope>
    <source>
        <strain evidence="9 10">CBS 1879</strain>
    </source>
</reference>
<accession>A0A0M8MSD2</accession>
<feature type="compositionally biased region" description="Basic and acidic residues" evidence="5">
    <location>
        <begin position="1555"/>
        <end position="1568"/>
    </location>
</feature>
<dbReference type="GeneID" id="28726646"/>
<dbReference type="GO" id="GO:0006406">
    <property type="term" value="P:mRNA export from nucleus"/>
    <property type="evidence" value="ECO:0007669"/>
    <property type="project" value="InterPro"/>
</dbReference>
<feature type="compositionally biased region" description="Basic and acidic residues" evidence="5">
    <location>
        <begin position="1259"/>
        <end position="1269"/>
    </location>
</feature>
<dbReference type="STRING" id="77020.A0A0M8MSD2"/>
<dbReference type="Pfam" id="PF11732">
    <property type="entry name" value="Thoc2"/>
    <property type="match status" value="1"/>
</dbReference>
<feature type="compositionally biased region" description="Basic residues" evidence="5">
    <location>
        <begin position="1569"/>
        <end position="1579"/>
    </location>
</feature>
<dbReference type="InterPro" id="IPR032302">
    <property type="entry name" value="THOC2_N"/>
</dbReference>
<dbReference type="VEuPathDB" id="FungiDB:Malapachy_0242"/>
<gene>
    <name evidence="9" type="ORF">Malapachy_0242</name>
</gene>
<feature type="domain" description="THO complex subunit 2 N-terminal" evidence="8">
    <location>
        <begin position="38"/>
        <end position="600"/>
    </location>
</feature>
<dbReference type="GO" id="GO:0006397">
    <property type="term" value="P:mRNA processing"/>
    <property type="evidence" value="ECO:0007669"/>
    <property type="project" value="InterPro"/>
</dbReference>
<organism evidence="9 10">
    <name type="scientific">Malassezia pachydermatis</name>
    <dbReference type="NCBI Taxonomy" id="77020"/>
    <lineage>
        <taxon>Eukaryota</taxon>
        <taxon>Fungi</taxon>
        <taxon>Dikarya</taxon>
        <taxon>Basidiomycota</taxon>
        <taxon>Ustilaginomycotina</taxon>
        <taxon>Malasseziomycetes</taxon>
        <taxon>Malasseziales</taxon>
        <taxon>Malasseziaceae</taxon>
        <taxon>Malassezia</taxon>
    </lineage>
</organism>
<dbReference type="RefSeq" id="XP_017990996.1">
    <property type="nucleotide sequence ID" value="XM_018134771.1"/>
</dbReference>
<dbReference type="GO" id="GO:0003729">
    <property type="term" value="F:mRNA binding"/>
    <property type="evidence" value="ECO:0007669"/>
    <property type="project" value="TreeGrafter"/>
</dbReference>
<keyword evidence="4" id="KW-0539">Nucleus</keyword>
<proteinExistence type="inferred from homology"/>
<feature type="compositionally biased region" description="Low complexity" evidence="5">
    <location>
        <begin position="1474"/>
        <end position="1484"/>
    </location>
</feature>
<evidence type="ECO:0000256" key="4">
    <source>
        <dbReference type="ARBA" id="ARBA00023242"/>
    </source>
</evidence>
<name>A0A0M8MSD2_9BASI</name>
<comment type="subcellular location">
    <subcellularLocation>
        <location evidence="1">Nucleus</location>
    </subcellularLocation>
</comment>
<feature type="compositionally biased region" description="Basic and acidic residues" evidence="5">
    <location>
        <begin position="1350"/>
        <end position="1426"/>
    </location>
</feature>
<evidence type="ECO:0000256" key="3">
    <source>
        <dbReference type="ARBA" id="ARBA00019596"/>
    </source>
</evidence>
<feature type="compositionally biased region" description="Basic and acidic residues" evidence="5">
    <location>
        <begin position="1333"/>
        <end position="1343"/>
    </location>
</feature>
<dbReference type="Pfam" id="PF11262">
    <property type="entry name" value="Tho2"/>
    <property type="match status" value="1"/>
</dbReference>
<evidence type="ECO:0000313" key="9">
    <source>
        <dbReference type="EMBL" id="KOS13364.1"/>
    </source>
</evidence>
<dbReference type="PANTHER" id="PTHR21597:SF0">
    <property type="entry name" value="THO COMPLEX SUBUNIT 2"/>
    <property type="match status" value="1"/>
</dbReference>
<protein>
    <recommendedName>
        <fullName evidence="3">THO complex subunit 2</fullName>
    </recommendedName>
</protein>
<feature type="compositionally biased region" description="Basic and acidic residues" evidence="5">
    <location>
        <begin position="1281"/>
        <end position="1322"/>
    </location>
</feature>
<feature type="compositionally biased region" description="Basic and acidic residues" evidence="5">
    <location>
        <begin position="1462"/>
        <end position="1473"/>
    </location>
</feature>
<evidence type="ECO:0000256" key="2">
    <source>
        <dbReference type="ARBA" id="ARBA00007857"/>
    </source>
</evidence>
<evidence type="ECO:0000256" key="1">
    <source>
        <dbReference type="ARBA" id="ARBA00004123"/>
    </source>
</evidence>
<dbReference type="GO" id="GO:0000445">
    <property type="term" value="C:THO complex part of transcription export complex"/>
    <property type="evidence" value="ECO:0007669"/>
    <property type="project" value="TreeGrafter"/>
</dbReference>
<dbReference type="InterPro" id="IPR021418">
    <property type="entry name" value="THO_THOC2_C"/>
</dbReference>
<keyword evidence="10" id="KW-1185">Reference proteome</keyword>
<sequence length="1579" mass="175988">MSTRRSDALGEPSWLVEAVGDGSADRDIDAIRSKLHEQWQVDALEARTVLTTCLRAYVCDNHSTADVIANVLSVQDAAWADMVLDTCWALDWEREALPESVDALPLSTVRTRVADVLARLLTASVLTREKVCTRLDAPLLQALGLVDPTIFHRRGIQIRTASFFKQHKYNLLREENEGYASLLTELMTHLGPPLVATCDGVVSPEDAEAVTKRASALLASVQALIGYYSLDATRVLDILLGVFATHIVHYHPLFIALLRQGPWDGTRIAQVLGAQWAHYSQPDVQEAPPRSLYLAAALLLRADLLAWRVLYPYMAPDDTIQRLHTAYEDALAAKQASVGANALTMAAPLVDDDAPSSASDKASSVSAAGTAAAARQAPPPSHAVMVVRALLQCGAYDMVMPFLAQYPWVFGAFPSVTQAYLRLVWHCLMPVWESMSLNVSTPKAPTEYALTLEAPELRGGSTAYVFCVGDWATHLTPVTDAVAILPMLAPLGEHVAQDARLLQRLCRCAAAASDTAVWLPFVRTQLLPAVCLAEGGAPLLYEAWSYLSKLSYPARYALYGEWKHRASKRPALRHSKAQTEREARGILRRVSADNVRASGRSLAKAAHANPLVFFDVVLHQIQSYDNLIEPVVDAAKYLTPLEYDVFSYALLEALSNPAKERTKSDGTNVSLWLKSLASFAGTFYRKYPSTDCTPVLQYLANRLKQDHVKDLVVLSELILKMAGMEPMGEMSESQVAALTGGPLMQVEATLTLIPATSPTAVLLARHSFKKNGGRLYRTLKESHLAVPLLLLMAQQWQLCVFHEHETHIKSLSSTFDTCASILLQYVHFLASQGWAEYASLVPTPIDCARRFGLSLPMAFLLTRPKLAWEVRHATCEPGKTESDAAAEAMEVDMGQPAEATDEEAEAMDTDDAPTWHPVLAPWMDEVESCLAPGSISALGVPFYLTFWQLSLADVTVPMERYQQEMTRLRQALQDLDAATDISDSLKKSAKMRLHETITQFTAELKEQTVAYQATRRRLANEKKHWFAPDVDRGQLAQQFVAQCVHPRALQTPNDALFAARFVRMLHTIGTPHLPTLAVYDILLTQHVAPTLFSATENEARNYARFLHGLLSDLHTWLHDEAAYTKDAIGADHVGFALSWHGGRGMRSRSEDAPLSWRAFKYLALDWHHALLAAFQTCLTQEYMRMRNAIVVLNRMAAFFPLYKEHGQPLQEMVHTIATSDPRGDLKVLAHGLDATLRKQAASWVDVHFFRPYTREERHAQALQAKEERRQARRAARAARQQAEEERRAKERAEELARQKAEASREEARRAKAKAKEAQEASAKKGHAASKQASTKDEPRDARIRGSSQQPKDKDTRTDRPRNDARPAREPRGGDDRDEPERGRWGWGRERERDRERDRDRERWDRYDARRDRRGERERPDEPRRESNAMWPRRRNDTREPAPASSTPDEPPRGGASNARKRSLADRLIAEGKAADTAASSASDAGRSTNETDASPTQATAATPDAKRMRKDRAGNAPRQGGGGRANADDRPSSEAPARHGSWQPPQDRPHRHWGRDRNQDSGPREHRDRDRRKRRAGGD</sequence>
<evidence type="ECO:0000259" key="7">
    <source>
        <dbReference type="Pfam" id="PF11732"/>
    </source>
</evidence>
<feature type="compositionally biased region" description="Polar residues" evidence="5">
    <location>
        <begin position="1485"/>
        <end position="1500"/>
    </location>
</feature>
<dbReference type="InterPro" id="IPR040007">
    <property type="entry name" value="Tho2"/>
</dbReference>
<comment type="similarity">
    <text evidence="2">Belongs to the THOC2 family.</text>
</comment>
<dbReference type="OrthoDB" id="29024at2759"/>
<dbReference type="Pfam" id="PF16134">
    <property type="entry name" value="THOC2_N"/>
    <property type="match status" value="1"/>
</dbReference>
<feature type="region of interest" description="Disordered" evidence="5">
    <location>
        <begin position="1259"/>
        <end position="1579"/>
    </location>
</feature>